<keyword evidence="9" id="KW-1185">Reference proteome</keyword>
<dbReference type="PANTHER" id="PTHR11101:SF80">
    <property type="entry name" value="PHOSPHATE TRANSPORTER"/>
    <property type="match status" value="1"/>
</dbReference>
<keyword evidence="5 7" id="KW-1133">Transmembrane helix</keyword>
<evidence type="ECO:0000256" key="7">
    <source>
        <dbReference type="RuleBase" id="RU363058"/>
    </source>
</evidence>
<protein>
    <recommendedName>
        <fullName evidence="7">Phosphate transporter</fullName>
    </recommendedName>
</protein>
<dbReference type="Pfam" id="PF01384">
    <property type="entry name" value="PHO4"/>
    <property type="match status" value="1"/>
</dbReference>
<feature type="transmembrane region" description="Helical" evidence="7">
    <location>
        <begin position="44"/>
        <end position="68"/>
    </location>
</feature>
<evidence type="ECO:0000256" key="5">
    <source>
        <dbReference type="ARBA" id="ARBA00022989"/>
    </source>
</evidence>
<keyword evidence="2 7" id="KW-0813">Transport</keyword>
<gene>
    <name evidence="8" type="ORF">FN846DRAFT_895841</name>
</gene>
<comment type="function">
    <text evidence="7">Sodium-phosphate symporter.</text>
</comment>
<keyword evidence="4 7" id="KW-0812">Transmembrane</keyword>
<dbReference type="EMBL" id="VXIS01000422">
    <property type="protein sequence ID" value="KAA8893595.1"/>
    <property type="molecule type" value="Genomic_DNA"/>
</dbReference>
<dbReference type="GO" id="GO:0005315">
    <property type="term" value="F:phosphate transmembrane transporter activity"/>
    <property type="evidence" value="ECO:0007669"/>
    <property type="project" value="InterPro"/>
</dbReference>
<feature type="transmembrane region" description="Helical" evidence="7">
    <location>
        <begin position="147"/>
        <end position="170"/>
    </location>
</feature>
<feature type="transmembrane region" description="Helical" evidence="7">
    <location>
        <begin position="88"/>
        <end position="112"/>
    </location>
</feature>
<evidence type="ECO:0000313" key="8">
    <source>
        <dbReference type="EMBL" id="KAA8893595.1"/>
    </source>
</evidence>
<reference evidence="8 9" key="1">
    <citation type="submission" date="2019-09" db="EMBL/GenBank/DDBJ databases">
        <title>Draft genome of the ectomycorrhizal ascomycete Sphaerosporella brunnea.</title>
        <authorList>
            <consortium name="DOE Joint Genome Institute"/>
            <person name="Benucci G.M."/>
            <person name="Marozzi G."/>
            <person name="Antonielli L."/>
            <person name="Sanchez S."/>
            <person name="Marco P."/>
            <person name="Wang X."/>
            <person name="Falini L.B."/>
            <person name="Barry K."/>
            <person name="Haridas S."/>
            <person name="Lipzen A."/>
            <person name="Labutti K."/>
            <person name="Grigoriev I.V."/>
            <person name="Murat C."/>
            <person name="Martin F."/>
            <person name="Albertini E."/>
            <person name="Donnini D."/>
            <person name="Bonito G."/>
        </authorList>
    </citation>
    <scope>NUCLEOTIDE SEQUENCE [LARGE SCALE GENOMIC DNA]</scope>
    <source>
        <strain evidence="8 9">Sb_GMNB300</strain>
    </source>
</reference>
<feature type="transmembrane region" description="Helical" evidence="7">
    <location>
        <begin position="119"/>
        <end position="141"/>
    </location>
</feature>
<comment type="subcellular location">
    <subcellularLocation>
        <location evidence="1 7">Membrane</location>
        <topology evidence="1 7">Multi-pass membrane protein</topology>
    </subcellularLocation>
</comment>
<dbReference type="OrthoDB" id="260807at2759"/>
<feature type="transmembrane region" description="Helical" evidence="7">
    <location>
        <begin position="226"/>
        <end position="246"/>
    </location>
</feature>
<evidence type="ECO:0000256" key="6">
    <source>
        <dbReference type="ARBA" id="ARBA00023136"/>
    </source>
</evidence>
<feature type="transmembrane region" description="Helical" evidence="7">
    <location>
        <begin position="12"/>
        <end position="32"/>
    </location>
</feature>
<evidence type="ECO:0000256" key="4">
    <source>
        <dbReference type="ARBA" id="ARBA00022692"/>
    </source>
</evidence>
<accession>A0A5J5EDE2</accession>
<dbReference type="AlphaFoldDB" id="A0A5J5EDE2"/>
<feature type="transmembrane region" description="Helical" evidence="7">
    <location>
        <begin position="538"/>
        <end position="565"/>
    </location>
</feature>
<feature type="transmembrane region" description="Helical" evidence="7">
    <location>
        <begin position="182"/>
        <end position="206"/>
    </location>
</feature>
<proteinExistence type="inferred from homology"/>
<evidence type="ECO:0000256" key="3">
    <source>
        <dbReference type="ARBA" id="ARBA00022592"/>
    </source>
</evidence>
<dbReference type="FunCoup" id="A0A5J5EDE2">
    <property type="interactions" value="1008"/>
</dbReference>
<feature type="transmembrane region" description="Helical" evidence="7">
    <location>
        <begin position="453"/>
        <end position="475"/>
    </location>
</feature>
<dbReference type="GO" id="GO:0016020">
    <property type="term" value="C:membrane"/>
    <property type="evidence" value="ECO:0007669"/>
    <property type="project" value="UniProtKB-SubCell"/>
</dbReference>
<dbReference type="GO" id="GO:0035435">
    <property type="term" value="P:phosphate ion transmembrane transport"/>
    <property type="evidence" value="ECO:0007669"/>
    <property type="project" value="TreeGrafter"/>
</dbReference>
<evidence type="ECO:0000256" key="1">
    <source>
        <dbReference type="ARBA" id="ARBA00004141"/>
    </source>
</evidence>
<keyword evidence="3 7" id="KW-0592">Phosphate transport</keyword>
<sequence length="576" mass="62199">MVHAMPEIDYIFALGMVFAFLDAWNIGANDVANSFATSVSSRSLTMVQAMMVATVMEFVGALTVGARVSDTIRTKIVSPNAFVNEPGVLALGMLCALIGSSTWLTIATTIGLPVSTTHCITGGIIGMGIATVGVNGVSWSWKSKGVAQIVASWVIAPAIAGGFAAIIFLVTKYGVLKRPNPLKAGFFMVPIYFGITSSILTMLIVWKGAASLNLSNWNAAQICGTIFGVSGTVVLIVVTFFLPWLYRKLAMDDWTIKWYDLFYGPLLLKRGPVPDPPAGVNVQIVQDYYRGHATREDLERAQIAESTIQDMEHFKAQKEVLDNGSPDDIEALKKEAQSKTLEDVERDDAGAWWEPRNLPSTLWRAFMHGVSKDIVEEQKRSGGLSGDILDMHARAAHFDNKTEHLYSFLQVLTAATSSFAHGANDVSNAIGPLSTIYLVWSTGTIAKKAPVPLWVLAYGGAAIVIGLWTYGYNIMRNLGNRLTLMSPTRGFSMELGSAVTVVMATRLSLPVSTTQCIVGATMGVAFCNGDFRALNWRMVAWCYLGWVLTLPIAGIIAGSLMGIIINAPQWSGAAHA</sequence>
<organism evidence="8 9">
    <name type="scientific">Sphaerosporella brunnea</name>
    <dbReference type="NCBI Taxonomy" id="1250544"/>
    <lineage>
        <taxon>Eukaryota</taxon>
        <taxon>Fungi</taxon>
        <taxon>Dikarya</taxon>
        <taxon>Ascomycota</taxon>
        <taxon>Pezizomycotina</taxon>
        <taxon>Pezizomycetes</taxon>
        <taxon>Pezizales</taxon>
        <taxon>Pyronemataceae</taxon>
        <taxon>Sphaerosporella</taxon>
    </lineage>
</organism>
<name>A0A5J5EDE2_9PEZI</name>
<dbReference type="Proteomes" id="UP000326924">
    <property type="component" value="Unassembled WGS sequence"/>
</dbReference>
<evidence type="ECO:0000256" key="2">
    <source>
        <dbReference type="ARBA" id="ARBA00022448"/>
    </source>
</evidence>
<dbReference type="PANTHER" id="PTHR11101">
    <property type="entry name" value="PHOSPHATE TRANSPORTER"/>
    <property type="match status" value="1"/>
</dbReference>
<dbReference type="InterPro" id="IPR001204">
    <property type="entry name" value="Phos_transporter"/>
</dbReference>
<dbReference type="InParanoid" id="A0A5J5EDE2"/>
<comment type="caution">
    <text evidence="8">The sequence shown here is derived from an EMBL/GenBank/DDBJ whole genome shotgun (WGS) entry which is preliminary data.</text>
</comment>
<keyword evidence="6 7" id="KW-0472">Membrane</keyword>
<evidence type="ECO:0000313" key="9">
    <source>
        <dbReference type="Proteomes" id="UP000326924"/>
    </source>
</evidence>
<comment type="similarity">
    <text evidence="7">Belongs to the inorganic phosphate transporter (PiT) (TC 2.A.20) family.</text>
</comment>